<gene>
    <name evidence="1" type="ORF">ACFPM8_18630</name>
</gene>
<dbReference type="RefSeq" id="WP_378999756.1">
    <property type="nucleotide sequence ID" value="NZ_JBHSMT010000029.1"/>
</dbReference>
<evidence type="ECO:0000313" key="2">
    <source>
        <dbReference type="Proteomes" id="UP001596045"/>
    </source>
</evidence>
<comment type="caution">
    <text evidence="1">The sequence shown here is derived from an EMBL/GenBank/DDBJ whole genome shotgun (WGS) entry which is preliminary data.</text>
</comment>
<protein>
    <submittedName>
        <fullName evidence="1">Uncharacterized protein</fullName>
    </submittedName>
</protein>
<dbReference type="EMBL" id="JBHSMT010000029">
    <property type="protein sequence ID" value="MFC5475981.1"/>
    <property type="molecule type" value="Genomic_DNA"/>
</dbReference>
<proteinExistence type="predicted"/>
<reference evidence="2" key="1">
    <citation type="journal article" date="2019" name="Int. J. Syst. Evol. Microbiol.">
        <title>The Global Catalogue of Microorganisms (GCM) 10K type strain sequencing project: providing services to taxonomists for standard genome sequencing and annotation.</title>
        <authorList>
            <consortium name="The Broad Institute Genomics Platform"/>
            <consortium name="The Broad Institute Genome Sequencing Center for Infectious Disease"/>
            <person name="Wu L."/>
            <person name="Ma J."/>
        </authorList>
    </citation>
    <scope>NUCLEOTIDE SEQUENCE [LARGE SCALE GENOMIC DNA]</scope>
    <source>
        <strain evidence="2">JCM 17066</strain>
    </source>
</reference>
<evidence type="ECO:0000313" key="1">
    <source>
        <dbReference type="EMBL" id="MFC5475981.1"/>
    </source>
</evidence>
<dbReference type="Proteomes" id="UP001596045">
    <property type="component" value="Unassembled WGS sequence"/>
</dbReference>
<accession>A0ABW0MGJ2</accession>
<name>A0ABW0MGJ2_9BURK</name>
<keyword evidence="2" id="KW-1185">Reference proteome</keyword>
<organism evidence="1 2">
    <name type="scientific">Paraherbaspirillum soli</name>
    <dbReference type="NCBI Taxonomy" id="631222"/>
    <lineage>
        <taxon>Bacteria</taxon>
        <taxon>Pseudomonadati</taxon>
        <taxon>Pseudomonadota</taxon>
        <taxon>Betaproteobacteria</taxon>
        <taxon>Burkholderiales</taxon>
        <taxon>Oxalobacteraceae</taxon>
        <taxon>Paraherbaspirillum</taxon>
    </lineage>
</organism>
<sequence length="119" mass="13234">MTYARKPDQTTIFPPEIGSHEEALHKPFSWLVAALQHDPAAQFTSFTKNYSYGIRTCMEMVHATDLASGDHADPSHPPLLSVTAREELMLFSIEALGTLGDRASEEIERLNQKHAKGAR</sequence>